<protein>
    <recommendedName>
        <fullName evidence="1">LITAF domain-containing protein</fullName>
    </recommendedName>
</protein>
<dbReference type="SMART" id="SM00714">
    <property type="entry name" value="LITAF"/>
    <property type="match status" value="1"/>
</dbReference>
<evidence type="ECO:0000313" key="2">
    <source>
        <dbReference type="EMBL" id="OAD01024.1"/>
    </source>
</evidence>
<reference evidence="2 3" key="1">
    <citation type="submission" date="2015-06" db="EMBL/GenBank/DDBJ databases">
        <title>Expansion of signal transduction pathways in fungi by whole-genome duplication.</title>
        <authorList>
            <consortium name="DOE Joint Genome Institute"/>
            <person name="Corrochano L.M."/>
            <person name="Kuo A."/>
            <person name="Marcet-Houben M."/>
            <person name="Polaino S."/>
            <person name="Salamov A."/>
            <person name="Villalobos J.M."/>
            <person name="Alvarez M.I."/>
            <person name="Avalos J."/>
            <person name="Benito E.P."/>
            <person name="Benoit I."/>
            <person name="Burger G."/>
            <person name="Camino L.P."/>
            <person name="Canovas D."/>
            <person name="Cerda-Olmedo E."/>
            <person name="Cheng J.-F."/>
            <person name="Dominguez A."/>
            <person name="Elias M."/>
            <person name="Eslava A.P."/>
            <person name="Glaser F."/>
            <person name="Grimwood J."/>
            <person name="Gutierrez G."/>
            <person name="Heitman J."/>
            <person name="Henrissat B."/>
            <person name="Iturriaga E.A."/>
            <person name="Lang B.F."/>
            <person name="Lavin J.L."/>
            <person name="Lee S."/>
            <person name="Li W."/>
            <person name="Lindquist E."/>
            <person name="Lopez-Garcia S."/>
            <person name="Luque E.M."/>
            <person name="Marcos A.T."/>
            <person name="Martin J."/>
            <person name="Mccluskey K."/>
            <person name="Medina H.R."/>
            <person name="Miralles-Duran A."/>
            <person name="Miyazaki A."/>
            <person name="Munoz-Torres E."/>
            <person name="Oguiza J.A."/>
            <person name="Ohm R."/>
            <person name="Olmedo M."/>
            <person name="Orejas M."/>
            <person name="Ortiz-Castellanos L."/>
            <person name="Pisabarro A.G."/>
            <person name="Rodriguez-Romero J."/>
            <person name="Ruiz-Herrera J."/>
            <person name="Ruiz-Vazquez R."/>
            <person name="Sanz C."/>
            <person name="Schackwitz W."/>
            <person name="Schmutz J."/>
            <person name="Shahriari M."/>
            <person name="Shelest E."/>
            <person name="Silva-Franco F."/>
            <person name="Soanes D."/>
            <person name="Syed K."/>
            <person name="Tagua V.G."/>
            <person name="Talbot N.J."/>
            <person name="Thon M."/>
            <person name="De Vries R.P."/>
            <person name="Wiebenga A."/>
            <person name="Yadav J.S."/>
            <person name="Braun E.L."/>
            <person name="Baker S."/>
            <person name="Garre V."/>
            <person name="Horwitz B."/>
            <person name="Torres-Martinez S."/>
            <person name="Idnurm A."/>
            <person name="Herrera-Estrella A."/>
            <person name="Gabaldon T."/>
            <person name="Grigoriev I.V."/>
        </authorList>
    </citation>
    <scope>NUCLEOTIDE SEQUENCE [LARGE SCALE GENOMIC DNA]</scope>
    <source>
        <strain evidence="2 3">CBS 277.49</strain>
    </source>
</reference>
<feature type="domain" description="LITAF" evidence="1">
    <location>
        <begin position="39"/>
        <end position="130"/>
    </location>
</feature>
<dbReference type="AlphaFoldDB" id="A0A168JCJ4"/>
<dbReference type="Pfam" id="PF10601">
    <property type="entry name" value="zf-LITAF-like"/>
    <property type="match status" value="1"/>
</dbReference>
<gene>
    <name evidence="2" type="ORF">MUCCIDRAFT_164932</name>
</gene>
<name>A0A168JCJ4_MUCCL</name>
<dbReference type="PROSITE" id="PS51837">
    <property type="entry name" value="LITAF"/>
    <property type="match status" value="1"/>
</dbReference>
<evidence type="ECO:0000313" key="3">
    <source>
        <dbReference type="Proteomes" id="UP000077051"/>
    </source>
</evidence>
<comment type="caution">
    <text evidence="2">The sequence shown here is derived from an EMBL/GenBank/DDBJ whole genome shotgun (WGS) entry which is preliminary data.</text>
</comment>
<dbReference type="InterPro" id="IPR006629">
    <property type="entry name" value="LITAF"/>
</dbReference>
<dbReference type="OrthoDB" id="10525503at2759"/>
<organism evidence="2 3">
    <name type="scientific">Mucor lusitanicus CBS 277.49</name>
    <dbReference type="NCBI Taxonomy" id="747725"/>
    <lineage>
        <taxon>Eukaryota</taxon>
        <taxon>Fungi</taxon>
        <taxon>Fungi incertae sedis</taxon>
        <taxon>Mucoromycota</taxon>
        <taxon>Mucoromycotina</taxon>
        <taxon>Mucoromycetes</taxon>
        <taxon>Mucorales</taxon>
        <taxon>Mucorineae</taxon>
        <taxon>Mucoraceae</taxon>
        <taxon>Mucor</taxon>
    </lineage>
</organism>
<accession>A0A168JCJ4</accession>
<sequence>MSNNDSSEPSVDNDPHKPFVSHAGYYTTFPEHTQVAMAAQHPPPMPLTQLKNQSAFIQCPHCLDHVYTKISSAGPSELISIFALVYFLLPLDVSDLGDCLIAACVWLVYCFMYTHHACPSCHKGIATYNALKRVIGITAPAIATTTATATATSSGPPPLYSS</sequence>
<keyword evidence="3" id="KW-1185">Reference proteome</keyword>
<dbReference type="Proteomes" id="UP000077051">
    <property type="component" value="Unassembled WGS sequence"/>
</dbReference>
<dbReference type="EMBL" id="AMYB01000006">
    <property type="protein sequence ID" value="OAD01024.1"/>
    <property type="molecule type" value="Genomic_DNA"/>
</dbReference>
<proteinExistence type="predicted"/>
<evidence type="ECO:0000259" key="1">
    <source>
        <dbReference type="PROSITE" id="PS51837"/>
    </source>
</evidence>
<dbReference type="VEuPathDB" id="FungiDB:MUCCIDRAFT_164932"/>